<dbReference type="PRINTS" id="PR00367">
    <property type="entry name" value="ETHRSPELEMNT"/>
</dbReference>
<dbReference type="Gramene" id="OE9A096383T1">
    <property type="protein sequence ID" value="OE9A096383C1"/>
    <property type="gene ID" value="OE9A096383"/>
</dbReference>
<keyword evidence="2" id="KW-0936">Ethylene signaling pathway</keyword>
<dbReference type="InterPro" id="IPR016177">
    <property type="entry name" value="DNA-bd_dom_sf"/>
</dbReference>
<accession>A0A8S0UY52</accession>
<dbReference type="EMBL" id="CACTIH010009144">
    <property type="protein sequence ID" value="CAA3025814.1"/>
    <property type="molecule type" value="Genomic_DNA"/>
</dbReference>
<dbReference type="GO" id="GO:0009873">
    <property type="term" value="P:ethylene-activated signaling pathway"/>
    <property type="evidence" value="ECO:0007669"/>
    <property type="project" value="UniProtKB-KW"/>
</dbReference>
<dbReference type="Proteomes" id="UP000594638">
    <property type="component" value="Unassembled WGS sequence"/>
</dbReference>
<feature type="domain" description="AP2/ERF" evidence="7">
    <location>
        <begin position="18"/>
        <end position="75"/>
    </location>
</feature>
<dbReference type="AlphaFoldDB" id="A0A8S0UY52"/>
<evidence type="ECO:0000256" key="3">
    <source>
        <dbReference type="ARBA" id="ARBA00023015"/>
    </source>
</evidence>
<dbReference type="PANTHER" id="PTHR31677">
    <property type="entry name" value="AP2 DOMAIN CLASS TRANSCRIPTION FACTOR"/>
    <property type="match status" value="1"/>
</dbReference>
<evidence type="ECO:0000256" key="6">
    <source>
        <dbReference type="ARBA" id="ARBA00023242"/>
    </source>
</evidence>
<evidence type="ECO:0000256" key="5">
    <source>
        <dbReference type="ARBA" id="ARBA00023163"/>
    </source>
</evidence>
<evidence type="ECO:0000259" key="7">
    <source>
        <dbReference type="PROSITE" id="PS51032"/>
    </source>
</evidence>
<keyword evidence="6" id="KW-0539">Nucleus</keyword>
<evidence type="ECO:0000256" key="2">
    <source>
        <dbReference type="ARBA" id="ARBA00022745"/>
    </source>
</evidence>
<comment type="subcellular location">
    <subcellularLocation>
        <location evidence="1">Nucleus</location>
    </subcellularLocation>
</comment>
<sequence length="188" mass="21376">MARRPLGRRGSLEVNGVHYRGVRMRRCGKYVAEIRNPATRSVVWLGTYYNAVDAAMAYDSTARRIHGAKARTNFPLKDGRNMQSFVHNGVELSPLDLTLAPPRNFPIECYHRQRQFCAVHSLSQPRRHATPTAEAPLGLCLSQRSMLEIIQTYEELLQMKAVQAQRDVLDLDLNRPPPWDEVLTPPLS</sequence>
<keyword evidence="4" id="KW-0238">DNA-binding</keyword>
<dbReference type="Gene3D" id="3.30.730.10">
    <property type="entry name" value="AP2/ERF domain"/>
    <property type="match status" value="1"/>
</dbReference>
<dbReference type="OrthoDB" id="10309279at2759"/>
<organism evidence="8 9">
    <name type="scientific">Olea europaea subsp. europaea</name>
    <dbReference type="NCBI Taxonomy" id="158383"/>
    <lineage>
        <taxon>Eukaryota</taxon>
        <taxon>Viridiplantae</taxon>
        <taxon>Streptophyta</taxon>
        <taxon>Embryophyta</taxon>
        <taxon>Tracheophyta</taxon>
        <taxon>Spermatophyta</taxon>
        <taxon>Magnoliopsida</taxon>
        <taxon>eudicotyledons</taxon>
        <taxon>Gunneridae</taxon>
        <taxon>Pentapetalae</taxon>
        <taxon>asterids</taxon>
        <taxon>lamiids</taxon>
        <taxon>Lamiales</taxon>
        <taxon>Oleaceae</taxon>
        <taxon>Oleeae</taxon>
        <taxon>Olea</taxon>
    </lineage>
</organism>
<dbReference type="SUPFAM" id="SSF54171">
    <property type="entry name" value="DNA-binding domain"/>
    <property type="match status" value="1"/>
</dbReference>
<evidence type="ECO:0000313" key="9">
    <source>
        <dbReference type="Proteomes" id="UP000594638"/>
    </source>
</evidence>
<gene>
    <name evidence="8" type="ORF">OLEA9_A096383</name>
</gene>
<evidence type="ECO:0000313" key="8">
    <source>
        <dbReference type="EMBL" id="CAA3025814.1"/>
    </source>
</evidence>
<reference evidence="8 9" key="1">
    <citation type="submission" date="2019-12" db="EMBL/GenBank/DDBJ databases">
        <authorList>
            <person name="Alioto T."/>
            <person name="Alioto T."/>
            <person name="Gomez Garrido J."/>
        </authorList>
    </citation>
    <scope>NUCLEOTIDE SEQUENCE [LARGE SCALE GENOMIC DNA]</scope>
</reference>
<dbReference type="InterPro" id="IPR001471">
    <property type="entry name" value="AP2/ERF_dom"/>
</dbReference>
<proteinExistence type="predicted"/>
<keyword evidence="9" id="KW-1185">Reference proteome</keyword>
<dbReference type="SMART" id="SM00380">
    <property type="entry name" value="AP2"/>
    <property type="match status" value="1"/>
</dbReference>
<protein>
    <submittedName>
        <fullName evidence="8">Ethylene-responsive transcription factor 9-like</fullName>
    </submittedName>
</protein>
<dbReference type="InterPro" id="IPR036955">
    <property type="entry name" value="AP2/ERF_dom_sf"/>
</dbReference>
<name>A0A8S0UY52_OLEEU</name>
<dbReference type="CDD" id="cd00018">
    <property type="entry name" value="AP2"/>
    <property type="match status" value="1"/>
</dbReference>
<dbReference type="PROSITE" id="PS51032">
    <property type="entry name" value="AP2_ERF"/>
    <property type="match status" value="1"/>
</dbReference>
<evidence type="ECO:0000256" key="1">
    <source>
        <dbReference type="ARBA" id="ARBA00004123"/>
    </source>
</evidence>
<comment type="caution">
    <text evidence="8">The sequence shown here is derived from an EMBL/GenBank/DDBJ whole genome shotgun (WGS) entry which is preliminary data.</text>
</comment>
<keyword evidence="3" id="KW-0805">Transcription regulation</keyword>
<dbReference type="GO" id="GO:0003700">
    <property type="term" value="F:DNA-binding transcription factor activity"/>
    <property type="evidence" value="ECO:0007669"/>
    <property type="project" value="InterPro"/>
</dbReference>
<dbReference type="GO" id="GO:0003677">
    <property type="term" value="F:DNA binding"/>
    <property type="evidence" value="ECO:0007669"/>
    <property type="project" value="UniProtKB-KW"/>
</dbReference>
<dbReference type="PANTHER" id="PTHR31677:SF168">
    <property type="entry name" value="OS01G0797600 PROTEIN"/>
    <property type="match status" value="1"/>
</dbReference>
<dbReference type="GO" id="GO:0005634">
    <property type="term" value="C:nucleus"/>
    <property type="evidence" value="ECO:0007669"/>
    <property type="project" value="UniProtKB-SubCell"/>
</dbReference>
<evidence type="ECO:0000256" key="4">
    <source>
        <dbReference type="ARBA" id="ARBA00023125"/>
    </source>
</evidence>
<keyword evidence="5" id="KW-0804">Transcription</keyword>